<comment type="caution">
    <text evidence="1">The sequence shown here is derived from an EMBL/GenBank/DDBJ whole genome shotgun (WGS) entry which is preliminary data.</text>
</comment>
<name>A0ACD2TZ79_9PSED</name>
<reference evidence="1" key="1">
    <citation type="submission" date="2017-05" db="EMBL/GenBank/DDBJ databases">
        <authorList>
            <person name="Varghese N."/>
            <person name="Submissions S."/>
        </authorList>
    </citation>
    <scope>NUCLEOTIDE SEQUENCE</scope>
    <source>
        <strain evidence="1">LMG 28168</strain>
    </source>
</reference>
<organism evidence="1 2">
    <name type="scientific">Pseudomonas helmanticensis</name>
    <dbReference type="NCBI Taxonomy" id="1471381"/>
    <lineage>
        <taxon>Bacteria</taxon>
        <taxon>Pseudomonadati</taxon>
        <taxon>Pseudomonadota</taxon>
        <taxon>Gammaproteobacteria</taxon>
        <taxon>Pseudomonadales</taxon>
        <taxon>Pseudomonadaceae</taxon>
        <taxon>Pseudomonas</taxon>
    </lineage>
</organism>
<protein>
    <submittedName>
        <fullName evidence="1">Uncharacterized protein</fullName>
    </submittedName>
</protein>
<gene>
    <name evidence="1" type="ORF">SAMN04488483_0100</name>
</gene>
<evidence type="ECO:0000313" key="2">
    <source>
        <dbReference type="Proteomes" id="UP001158048"/>
    </source>
</evidence>
<proteinExistence type="predicted"/>
<accession>A0ACD2TZ79</accession>
<keyword evidence="2" id="KW-1185">Reference proteome</keyword>
<dbReference type="Proteomes" id="UP001158048">
    <property type="component" value="Unassembled WGS sequence"/>
</dbReference>
<dbReference type="EMBL" id="FXUY01000001">
    <property type="protein sequence ID" value="SMQ22103.1"/>
    <property type="molecule type" value="Genomic_DNA"/>
</dbReference>
<sequence length="101" mass="11426">MTAIQIGALIALFLLSGLIYWSGYRTGKIDGRSKSIKEEPSTQGKGTIDLIHKIQTERICLTWEYEGGCHIWRYWDSDEPCDKAYGNTIQEALDALDTPRC</sequence>
<evidence type="ECO:0000313" key="1">
    <source>
        <dbReference type="EMBL" id="SMQ22103.1"/>
    </source>
</evidence>